<dbReference type="PANTHER" id="PTHR31377">
    <property type="entry name" value="AGMATINE DEIMINASE-RELATED"/>
    <property type="match status" value="1"/>
</dbReference>
<dbReference type="GO" id="GO:0047632">
    <property type="term" value="F:agmatine deiminase activity"/>
    <property type="evidence" value="ECO:0007669"/>
    <property type="project" value="TreeGrafter"/>
</dbReference>
<evidence type="ECO:0000256" key="1">
    <source>
        <dbReference type="ARBA" id="ARBA00022801"/>
    </source>
</evidence>
<dbReference type="Gene3D" id="3.75.10.10">
    <property type="entry name" value="L-arginine/glycine Amidinotransferase, Chain A"/>
    <property type="match status" value="1"/>
</dbReference>
<dbReference type="AlphaFoldDB" id="A0A0F6TQF4"/>
<dbReference type="SUPFAM" id="SSF55909">
    <property type="entry name" value="Pentein"/>
    <property type="match status" value="1"/>
</dbReference>
<dbReference type="RefSeq" id="WP_046561085.1">
    <property type="nucleotide sequence ID" value="NZ_CP010975.1"/>
</dbReference>
<sequence length="336" mass="38076">MSQLTKRRWPAEWEKHQATWMAWPCRKEIWSNGLEKARHAFAKIANTISEYEPVNMIVRAEDAPSAQKLLNSDIEIHFFELDDSWARDISPLWVEEQLDGSKHSLALKFIFNAWGNKFEPYAHDAKVAEHITQIVQSKVESHDVVLEGGSIHGNGQGTILTTKECLLNPNRNPQLTQDDIESFLLKTFGAKDVIWLNKGVFGDVDTDGHIDNIACFVDDKTILTQSTSDRASENFSIYHENREIIHDAGMSLVEIPEPEARYRDGEREPLSYINYYIANDLVVLPAFGCKQDQAALSMLKDLYPKRDIKQIDANEILIGGGGIHCITMQQPLIQSA</sequence>
<dbReference type="EMBL" id="CP010975">
    <property type="protein sequence ID" value="AKE51965.1"/>
    <property type="molecule type" value="Genomic_DNA"/>
</dbReference>
<gene>
    <name evidence="2" type="ORF">TQ33_1001</name>
</gene>
<accession>A0A0F6TQF4</accession>
<dbReference type="GO" id="GO:0009446">
    <property type="term" value="P:putrescine biosynthetic process"/>
    <property type="evidence" value="ECO:0007669"/>
    <property type="project" value="InterPro"/>
</dbReference>
<dbReference type="Pfam" id="PF04371">
    <property type="entry name" value="PAD_porph"/>
    <property type="match status" value="1"/>
</dbReference>
<evidence type="ECO:0000313" key="3">
    <source>
        <dbReference type="Proteomes" id="UP000034071"/>
    </source>
</evidence>
<dbReference type="STRING" id="914150.TQ33_1001"/>
<dbReference type="HOGENOM" id="CLU_037682_1_0_6"/>
<dbReference type="KEGG" id="kge:TQ33_1001"/>
<dbReference type="GO" id="GO:0004668">
    <property type="term" value="F:protein-arginine deiminase activity"/>
    <property type="evidence" value="ECO:0007669"/>
    <property type="project" value="InterPro"/>
</dbReference>
<proteinExistence type="predicted"/>
<dbReference type="PANTHER" id="PTHR31377:SF0">
    <property type="entry name" value="AGMATINE DEIMINASE-RELATED"/>
    <property type="match status" value="1"/>
</dbReference>
<organism evidence="2 3">
    <name type="scientific">Kangiella geojedonensis</name>
    <dbReference type="NCBI Taxonomy" id="914150"/>
    <lineage>
        <taxon>Bacteria</taxon>
        <taxon>Pseudomonadati</taxon>
        <taxon>Pseudomonadota</taxon>
        <taxon>Gammaproteobacteria</taxon>
        <taxon>Kangiellales</taxon>
        <taxon>Kangiellaceae</taxon>
        <taxon>Kangiella</taxon>
    </lineage>
</organism>
<keyword evidence="3" id="KW-1185">Reference proteome</keyword>
<reference evidence="2 3" key="1">
    <citation type="submission" date="2015-02" db="EMBL/GenBank/DDBJ databases">
        <title>Complete genome sequence of Kangiella geojedonensis strain YCS-5T.</title>
        <authorList>
            <person name="Kim K.M."/>
        </authorList>
    </citation>
    <scope>NUCLEOTIDE SEQUENCE [LARGE SCALE GENOMIC DNA]</scope>
    <source>
        <strain evidence="2 3">YCS-5</strain>
    </source>
</reference>
<keyword evidence="1" id="KW-0378">Hydrolase</keyword>
<evidence type="ECO:0000313" key="2">
    <source>
        <dbReference type="EMBL" id="AKE51965.1"/>
    </source>
</evidence>
<dbReference type="Proteomes" id="UP000034071">
    <property type="component" value="Chromosome"/>
</dbReference>
<dbReference type="InterPro" id="IPR007466">
    <property type="entry name" value="Peptidyl-Arg-deiminase_porph"/>
</dbReference>
<protein>
    <submittedName>
        <fullName evidence="2">Agmatine deiminase</fullName>
    </submittedName>
</protein>
<name>A0A0F6TQF4_9GAMM</name>
<dbReference type="PATRIC" id="fig|914150.5.peg.1015"/>
<dbReference type="OrthoDB" id="9808013at2"/>